<sequence>MKKFILVLLIAGGVEASLYDAGMWHLFFYPGARATAMAGAFTAYAGDATASFYNPASISFLERRQFTAQNLRTSLFTEQLFGRLGAYYFGVSPDSVPGRPPWLGWEGMYHTFLGAVFPFRKGFSLAVWGSGFYKGTMEFKGKVWHPHDYNISLTVSYRPFWRREFPAGMDFAVGATFKYLHSYVCPDDILKEFLGVDTPGGSAWSPAFDLGFLIKGPADLVRGGLSLHNLFGRLKYLKGEGDTTVSIPRYIRYGLGARPLKLVDIRLPGGGLLTDFVDITVNYDRMRDLLESPHDIRESAGLELSLMRTFYLRWGRYRENGKTGSTRGMGLRIGPLSYDISDQAQIYYNTEHSYVVTVSLVDPGKASSARGWEKYLVNVLIPGTGNILEGDYLVGSALAIGGSLFYQGITEGEKLKLVNYAGLGVTYLLSYGILLKVIKIPRFRRD</sequence>
<evidence type="ECO:0008006" key="3">
    <source>
        <dbReference type="Google" id="ProtNLM"/>
    </source>
</evidence>
<keyword evidence="1" id="KW-0812">Transmembrane</keyword>
<evidence type="ECO:0000256" key="1">
    <source>
        <dbReference type="SAM" id="Phobius"/>
    </source>
</evidence>
<evidence type="ECO:0000313" key="2">
    <source>
        <dbReference type="EMBL" id="HDM90681.1"/>
    </source>
</evidence>
<dbReference type="AlphaFoldDB" id="A0A7C0X9X6"/>
<organism evidence="2">
    <name type="scientific">candidate division WOR-3 bacterium</name>
    <dbReference type="NCBI Taxonomy" id="2052148"/>
    <lineage>
        <taxon>Bacteria</taxon>
        <taxon>Bacteria division WOR-3</taxon>
    </lineage>
</organism>
<proteinExistence type="predicted"/>
<keyword evidence="1" id="KW-1133">Transmembrane helix</keyword>
<accession>A0A7C0X9X6</accession>
<dbReference type="Gene3D" id="2.40.160.60">
    <property type="entry name" value="Outer membrane protein transport protein (OMPP1/FadL/TodX)"/>
    <property type="match status" value="1"/>
</dbReference>
<feature type="transmembrane region" description="Helical" evidence="1">
    <location>
        <begin position="417"/>
        <end position="438"/>
    </location>
</feature>
<reference evidence="2" key="1">
    <citation type="journal article" date="2020" name="mSystems">
        <title>Genome- and Community-Level Interaction Insights into Carbon Utilization and Element Cycling Functions of Hydrothermarchaeota in Hydrothermal Sediment.</title>
        <authorList>
            <person name="Zhou Z."/>
            <person name="Liu Y."/>
            <person name="Xu W."/>
            <person name="Pan J."/>
            <person name="Luo Z.H."/>
            <person name="Li M."/>
        </authorList>
    </citation>
    <scope>NUCLEOTIDE SEQUENCE [LARGE SCALE GENOMIC DNA]</scope>
    <source>
        <strain evidence="2">HyVt-237</strain>
    </source>
</reference>
<dbReference type="Proteomes" id="UP000885931">
    <property type="component" value="Unassembled WGS sequence"/>
</dbReference>
<name>A0A7C0X9X6_UNCW3</name>
<protein>
    <recommendedName>
        <fullName evidence="3">PorV/PorQ family protein</fullName>
    </recommendedName>
</protein>
<comment type="caution">
    <text evidence="2">The sequence shown here is derived from an EMBL/GenBank/DDBJ whole genome shotgun (WGS) entry which is preliminary data.</text>
</comment>
<keyword evidence="1" id="KW-0472">Membrane</keyword>
<dbReference type="EMBL" id="DRBW01000211">
    <property type="protein sequence ID" value="HDM90681.1"/>
    <property type="molecule type" value="Genomic_DNA"/>
</dbReference>
<gene>
    <name evidence="2" type="ORF">ENG67_05720</name>
</gene>